<feature type="region of interest" description="Disordered" evidence="1">
    <location>
        <begin position="43"/>
        <end position="71"/>
    </location>
</feature>
<dbReference type="SUPFAM" id="SSF81490">
    <property type="entry name" value="Photosystem II reaction centre subunit H, transmembrane region"/>
    <property type="match status" value="1"/>
</dbReference>
<dbReference type="Pfam" id="PF03967">
    <property type="entry name" value="PRCH"/>
    <property type="match status" value="1"/>
</dbReference>
<protein>
    <submittedName>
        <fullName evidence="4">Photosynthetic reaction center H subunit</fullName>
    </submittedName>
</protein>
<sequence length="71" mass="7803">MITEYLDGAQLALYAFWIFFAGLIYYLRREDKRSGYPLVVEGPEGKKPGGFPAPPGPKVYPGQLKGGANKP</sequence>
<feature type="domain" description="Photosynthetic reaction centre H subunit N-terminal" evidence="3">
    <location>
        <begin position="2"/>
        <end position="61"/>
    </location>
</feature>
<evidence type="ECO:0000256" key="2">
    <source>
        <dbReference type="SAM" id="Phobius"/>
    </source>
</evidence>
<evidence type="ECO:0000256" key="1">
    <source>
        <dbReference type="SAM" id="MobiDB-lite"/>
    </source>
</evidence>
<feature type="transmembrane region" description="Helical" evidence="2">
    <location>
        <begin position="12"/>
        <end position="28"/>
    </location>
</feature>
<reference evidence="4" key="1">
    <citation type="submission" date="2020-02" db="EMBL/GenBank/DDBJ databases">
        <authorList>
            <person name="Meier V. D."/>
        </authorList>
    </citation>
    <scope>NUCLEOTIDE SEQUENCE</scope>
    <source>
        <strain evidence="4">AVDCRST_MAG40</strain>
    </source>
</reference>
<dbReference type="GO" id="GO:0030077">
    <property type="term" value="C:plasma membrane light-harvesting complex"/>
    <property type="evidence" value="ECO:0007669"/>
    <property type="project" value="InterPro"/>
</dbReference>
<dbReference type="GO" id="GO:0019684">
    <property type="term" value="P:photosynthesis, light reaction"/>
    <property type="evidence" value="ECO:0007669"/>
    <property type="project" value="InterPro"/>
</dbReference>
<gene>
    <name evidence="4" type="ORF">AVDCRST_MAG40-1492</name>
</gene>
<keyword evidence="2" id="KW-1133">Transmembrane helix</keyword>
<evidence type="ECO:0000259" key="3">
    <source>
        <dbReference type="Pfam" id="PF03967"/>
    </source>
</evidence>
<name>A0A6J4L542_9BACT</name>
<keyword evidence="2" id="KW-0812">Transmembrane</keyword>
<dbReference type="InterPro" id="IPR037097">
    <property type="entry name" value="Photo_RC_H_N_sf"/>
</dbReference>
<proteinExistence type="predicted"/>
<organism evidence="4">
    <name type="scientific">uncultured Gemmatimonadaceae bacterium</name>
    <dbReference type="NCBI Taxonomy" id="246130"/>
    <lineage>
        <taxon>Bacteria</taxon>
        <taxon>Pseudomonadati</taxon>
        <taxon>Gemmatimonadota</taxon>
        <taxon>Gemmatimonadia</taxon>
        <taxon>Gemmatimonadales</taxon>
        <taxon>Gemmatimonadaceae</taxon>
        <taxon>environmental samples</taxon>
    </lineage>
</organism>
<accession>A0A6J4L542</accession>
<keyword evidence="2" id="KW-0472">Membrane</keyword>
<dbReference type="AlphaFoldDB" id="A0A6J4L542"/>
<dbReference type="InterPro" id="IPR015810">
    <property type="entry name" value="Photo_RC_H_N"/>
</dbReference>
<evidence type="ECO:0000313" key="4">
    <source>
        <dbReference type="EMBL" id="CAA9321590.1"/>
    </source>
</evidence>
<dbReference type="EMBL" id="CADCTX010000469">
    <property type="protein sequence ID" value="CAA9321590.1"/>
    <property type="molecule type" value="Genomic_DNA"/>
</dbReference>
<dbReference type="Gene3D" id="4.10.540.10">
    <property type="entry name" value="Photosynthetic reaction centre, H subunit, N-terminal domain"/>
    <property type="match status" value="1"/>
</dbReference>